<keyword evidence="5" id="KW-0812">Transmembrane</keyword>
<dbReference type="GO" id="GO:0015288">
    <property type="term" value="F:porin activity"/>
    <property type="evidence" value="ECO:0007669"/>
    <property type="project" value="TreeGrafter"/>
</dbReference>
<reference evidence="10" key="3">
    <citation type="submission" date="2023-07" db="EMBL/GenBank/DDBJ databases">
        <title>The extreme plant-growth-promoting properties of Pantoea phytobeneficialis PF55 revealed by functional and genomic analysis.</title>
        <authorList>
            <person name="Nascimento F.X."/>
            <person name="Marcio R.J."/>
        </authorList>
    </citation>
    <scope>NUCLEOTIDE SEQUENCE</scope>
    <source>
        <strain evidence="10">PF55</strain>
    </source>
</reference>
<feature type="coiled-coil region" evidence="8">
    <location>
        <begin position="348"/>
        <end position="412"/>
    </location>
</feature>
<evidence type="ECO:0000256" key="3">
    <source>
        <dbReference type="ARBA" id="ARBA00022448"/>
    </source>
</evidence>
<gene>
    <name evidence="11" type="ORF">CTZ24_07540</name>
    <name evidence="10" type="ORF">Q3404_06585</name>
</gene>
<name>A0AAP9H491_9GAMM</name>
<dbReference type="PANTHER" id="PTHR30026">
    <property type="entry name" value="OUTER MEMBRANE PROTEIN TOLC"/>
    <property type="match status" value="1"/>
</dbReference>
<keyword evidence="8" id="KW-0175">Coiled coil</keyword>
<proteinExistence type="inferred from homology"/>
<evidence type="ECO:0000256" key="2">
    <source>
        <dbReference type="ARBA" id="ARBA00007613"/>
    </source>
</evidence>
<evidence type="ECO:0000256" key="7">
    <source>
        <dbReference type="ARBA" id="ARBA00023237"/>
    </source>
</evidence>
<dbReference type="InterPro" id="IPR051906">
    <property type="entry name" value="TolC-like"/>
</dbReference>
<keyword evidence="6" id="KW-0472">Membrane</keyword>
<evidence type="ECO:0000256" key="4">
    <source>
        <dbReference type="ARBA" id="ARBA00022452"/>
    </source>
</evidence>
<evidence type="ECO:0000256" key="8">
    <source>
        <dbReference type="SAM" id="Coils"/>
    </source>
</evidence>
<dbReference type="PANTHER" id="PTHR30026:SF20">
    <property type="entry name" value="OUTER MEMBRANE PROTEIN TOLC"/>
    <property type="match status" value="1"/>
</dbReference>
<dbReference type="KEGG" id="ppho:CTZ24_07540"/>
<protein>
    <submittedName>
        <fullName evidence="11">TolC family protein</fullName>
    </submittedName>
</protein>
<organism evidence="11 12">
    <name type="scientific">Pantoea phytobeneficialis</name>
    <dbReference type="NCBI Taxonomy" id="2052056"/>
    <lineage>
        <taxon>Bacteria</taxon>
        <taxon>Pseudomonadati</taxon>
        <taxon>Pseudomonadota</taxon>
        <taxon>Gammaproteobacteria</taxon>
        <taxon>Enterobacterales</taxon>
        <taxon>Erwiniaceae</taxon>
        <taxon>Pantoea</taxon>
    </lineage>
</organism>
<feature type="chain" id="PRO_5042870404" evidence="9">
    <location>
        <begin position="20"/>
        <end position="439"/>
    </location>
</feature>
<reference evidence="12" key="1">
    <citation type="submission" date="2017-11" db="EMBL/GenBank/DDBJ databases">
        <title>Genome sequence of Pantoea sp. MSR2.</title>
        <authorList>
            <person name="Nascimento F.X."/>
        </authorList>
    </citation>
    <scope>NUCLEOTIDE SEQUENCE [LARGE SCALE GENOMIC DNA]</scope>
    <source>
        <strain evidence="12">MSR2</strain>
    </source>
</reference>
<dbReference type="EMBL" id="JAUOOM010000005">
    <property type="protein sequence ID" value="MDO6406239.1"/>
    <property type="molecule type" value="Genomic_DNA"/>
</dbReference>
<dbReference type="Pfam" id="PF02321">
    <property type="entry name" value="OEP"/>
    <property type="match status" value="2"/>
</dbReference>
<dbReference type="SUPFAM" id="SSF56954">
    <property type="entry name" value="Outer membrane efflux proteins (OEP)"/>
    <property type="match status" value="1"/>
</dbReference>
<evidence type="ECO:0000256" key="1">
    <source>
        <dbReference type="ARBA" id="ARBA00004442"/>
    </source>
</evidence>
<dbReference type="GO" id="GO:1990281">
    <property type="term" value="C:efflux pump complex"/>
    <property type="evidence" value="ECO:0007669"/>
    <property type="project" value="TreeGrafter"/>
</dbReference>
<evidence type="ECO:0000313" key="13">
    <source>
        <dbReference type="Proteomes" id="UP001171299"/>
    </source>
</evidence>
<dbReference type="EMBL" id="CP024636">
    <property type="protein sequence ID" value="QGR06263.1"/>
    <property type="molecule type" value="Genomic_DNA"/>
</dbReference>
<keyword evidence="7" id="KW-0998">Cell outer membrane</keyword>
<dbReference type="GO" id="GO:0015562">
    <property type="term" value="F:efflux transmembrane transporter activity"/>
    <property type="evidence" value="ECO:0007669"/>
    <property type="project" value="InterPro"/>
</dbReference>
<keyword evidence="13" id="KW-1185">Reference proteome</keyword>
<dbReference type="GO" id="GO:0009279">
    <property type="term" value="C:cell outer membrane"/>
    <property type="evidence" value="ECO:0007669"/>
    <property type="project" value="UniProtKB-SubCell"/>
</dbReference>
<dbReference type="InterPro" id="IPR003423">
    <property type="entry name" value="OMP_efflux"/>
</dbReference>
<dbReference type="Gene3D" id="1.20.1600.10">
    <property type="entry name" value="Outer membrane efflux proteins (OEP)"/>
    <property type="match status" value="1"/>
</dbReference>
<keyword evidence="9" id="KW-0732">Signal</keyword>
<evidence type="ECO:0000313" key="11">
    <source>
        <dbReference type="EMBL" id="QGR06263.1"/>
    </source>
</evidence>
<keyword evidence="3" id="KW-0813">Transport</keyword>
<feature type="coiled-coil region" evidence="8">
    <location>
        <begin position="195"/>
        <end position="229"/>
    </location>
</feature>
<evidence type="ECO:0000256" key="6">
    <source>
        <dbReference type="ARBA" id="ARBA00023136"/>
    </source>
</evidence>
<comment type="similarity">
    <text evidence="2">Belongs to the outer membrane factor (OMF) (TC 1.B.17) family.</text>
</comment>
<dbReference type="Proteomes" id="UP001171299">
    <property type="component" value="Unassembled WGS sequence"/>
</dbReference>
<dbReference type="AlphaFoldDB" id="A0AAP9H491"/>
<dbReference type="Proteomes" id="UP000424872">
    <property type="component" value="Chromosome"/>
</dbReference>
<reference evidence="11" key="2">
    <citation type="journal article" date="2020" name="Environ. Microbiol.">
        <title>The extreme plant-growth-promoting properties of Pantoea phytobeneficialis MSR2 revealed by functional and genomic analysis.</title>
        <authorList>
            <person name="Nascimento F.X."/>
            <person name="Hernandez A.G."/>
            <person name="Glick B.R."/>
            <person name="Rossi M.J."/>
        </authorList>
    </citation>
    <scope>NUCLEOTIDE SEQUENCE</scope>
    <source>
        <strain evidence="11">MSR2</strain>
    </source>
</reference>
<dbReference type="RefSeq" id="WP_021182723.1">
    <property type="nucleotide sequence ID" value="NZ_CP024636.1"/>
</dbReference>
<accession>A0AAP9H491</accession>
<evidence type="ECO:0000256" key="9">
    <source>
        <dbReference type="SAM" id="SignalP"/>
    </source>
</evidence>
<keyword evidence="4" id="KW-1134">Transmembrane beta strand</keyword>
<sequence>MRKTFITLALLASSTGVIASPDAIQSGTFDTVMNKDTRTLLAKMVNQALSYSPEIQVAGADKTAANYDIDQVKGARWPQIQLGSTAPMASFGGGSETTNNRLKDSSFSVNVTTTIFDWGKNRENIGSATQQSHAAAHQYEFEKQQIAFNTLSQLIELSRYQQNQKITQGYVKRMRELVNMLGEITQTDAGRYSELVQARAKLLSAETSLERINDQRRQSEIMLQRLTGDAVTLPEKLDWTMQPISTALVMSRVSKHPSLLKAEAEAQSAQHLTAATKASSLPQLNWVVSKSTAKDGNGKAGQWYTGLNVQWNAFTGGSEKAAAQASAARASAKKSQYAQTKMDMEYQVHNLTQSRDAAEAQSREYQKLSKETDQVSKIYYEQWLRLGKRTLLDVLTAENDRYNNQVATVNAQHDIYSNNVKLVATASMIFDWFDLRPET</sequence>
<evidence type="ECO:0000313" key="10">
    <source>
        <dbReference type="EMBL" id="MDO6406239.1"/>
    </source>
</evidence>
<feature type="signal peptide" evidence="9">
    <location>
        <begin position="1"/>
        <end position="19"/>
    </location>
</feature>
<comment type="subcellular location">
    <subcellularLocation>
        <location evidence="1">Cell outer membrane</location>
    </subcellularLocation>
</comment>
<evidence type="ECO:0000313" key="12">
    <source>
        <dbReference type="Proteomes" id="UP000424872"/>
    </source>
</evidence>
<evidence type="ECO:0000256" key="5">
    <source>
        <dbReference type="ARBA" id="ARBA00022692"/>
    </source>
</evidence>